<dbReference type="Proteomes" id="UP000077755">
    <property type="component" value="Chromosome 3"/>
</dbReference>
<evidence type="ECO:0000313" key="3">
    <source>
        <dbReference type="Proteomes" id="UP000077755"/>
    </source>
</evidence>
<dbReference type="AlphaFoldDB" id="A0AAF1ATV7"/>
<dbReference type="PANTHER" id="PTHR46033">
    <property type="entry name" value="PROTEIN MAIN-LIKE 2"/>
    <property type="match status" value="1"/>
</dbReference>
<dbReference type="Pfam" id="PF10536">
    <property type="entry name" value="PMD"/>
    <property type="match status" value="1"/>
</dbReference>
<reference evidence="2" key="2">
    <citation type="submission" date="2022-03" db="EMBL/GenBank/DDBJ databases">
        <title>Draft title - Genomic analysis of global carrot germplasm unveils the trajectory of domestication and the origin of high carotenoid orange carrot.</title>
        <authorList>
            <person name="Iorizzo M."/>
            <person name="Ellison S."/>
            <person name="Senalik D."/>
            <person name="Macko-Podgorni A."/>
            <person name="Grzebelus D."/>
            <person name="Bostan H."/>
            <person name="Rolling W."/>
            <person name="Curaba J."/>
            <person name="Simon P."/>
        </authorList>
    </citation>
    <scope>NUCLEOTIDE SEQUENCE</scope>
    <source>
        <tissue evidence="2">Leaf</tissue>
    </source>
</reference>
<evidence type="ECO:0000313" key="2">
    <source>
        <dbReference type="EMBL" id="WOG92882.1"/>
    </source>
</evidence>
<accession>A0AAF1ATV7</accession>
<feature type="domain" description="Aminotransferase-like plant mobile" evidence="1">
    <location>
        <begin position="109"/>
        <end position="148"/>
    </location>
</feature>
<dbReference type="PANTHER" id="PTHR46033:SF8">
    <property type="entry name" value="PROTEIN MAINTENANCE OF MERISTEMS-LIKE"/>
    <property type="match status" value="1"/>
</dbReference>
<dbReference type="EMBL" id="CP093345">
    <property type="protein sequence ID" value="WOG92882.1"/>
    <property type="molecule type" value="Genomic_DNA"/>
</dbReference>
<name>A0AAF1ATV7_DAUCS</name>
<proteinExistence type="predicted"/>
<evidence type="ECO:0000259" key="1">
    <source>
        <dbReference type="Pfam" id="PF10536"/>
    </source>
</evidence>
<protein>
    <recommendedName>
        <fullName evidence="1">Aminotransferase-like plant mobile domain-containing protein</fullName>
    </recommendedName>
</protein>
<organism evidence="2 3">
    <name type="scientific">Daucus carota subsp. sativus</name>
    <name type="common">Carrot</name>
    <dbReference type="NCBI Taxonomy" id="79200"/>
    <lineage>
        <taxon>Eukaryota</taxon>
        <taxon>Viridiplantae</taxon>
        <taxon>Streptophyta</taxon>
        <taxon>Embryophyta</taxon>
        <taxon>Tracheophyta</taxon>
        <taxon>Spermatophyta</taxon>
        <taxon>Magnoliopsida</taxon>
        <taxon>eudicotyledons</taxon>
        <taxon>Gunneridae</taxon>
        <taxon>Pentapetalae</taxon>
        <taxon>asterids</taxon>
        <taxon>campanulids</taxon>
        <taxon>Apiales</taxon>
        <taxon>Apiaceae</taxon>
        <taxon>Apioideae</taxon>
        <taxon>Scandiceae</taxon>
        <taxon>Daucinae</taxon>
        <taxon>Daucus</taxon>
        <taxon>Daucus sect. Daucus</taxon>
    </lineage>
</organism>
<sequence>MDVGSSGPGPVDRRLLTLQSVHRSRDVWDNREVISSFRAIFLHLYGCVANRSLQGLIFGALQLFQAPSDLRLRINYGEYWKKVRTHKPHQRIMDAIRDLGFDCIFRLGQLRHDRGLITAFIERWRGETHTFHLPFGEATVTLEDVHHILLCTHV</sequence>
<keyword evidence="3" id="KW-1185">Reference proteome</keyword>
<reference evidence="2" key="1">
    <citation type="journal article" date="2016" name="Nat. Genet.">
        <title>A high-quality carrot genome assembly provides new insights into carotenoid accumulation and asterid genome evolution.</title>
        <authorList>
            <person name="Iorizzo M."/>
            <person name="Ellison S."/>
            <person name="Senalik D."/>
            <person name="Zeng P."/>
            <person name="Satapoomin P."/>
            <person name="Huang J."/>
            <person name="Bowman M."/>
            <person name="Iovene M."/>
            <person name="Sanseverino W."/>
            <person name="Cavagnaro P."/>
            <person name="Yildiz M."/>
            <person name="Macko-Podgorni A."/>
            <person name="Moranska E."/>
            <person name="Grzebelus E."/>
            <person name="Grzebelus D."/>
            <person name="Ashrafi H."/>
            <person name="Zheng Z."/>
            <person name="Cheng S."/>
            <person name="Spooner D."/>
            <person name="Van Deynze A."/>
            <person name="Simon P."/>
        </authorList>
    </citation>
    <scope>NUCLEOTIDE SEQUENCE</scope>
    <source>
        <tissue evidence="2">Leaf</tissue>
    </source>
</reference>
<dbReference type="InterPro" id="IPR019557">
    <property type="entry name" value="AminoTfrase-like_pln_mobile"/>
</dbReference>
<dbReference type="GO" id="GO:0010073">
    <property type="term" value="P:meristem maintenance"/>
    <property type="evidence" value="ECO:0007669"/>
    <property type="project" value="InterPro"/>
</dbReference>
<gene>
    <name evidence="2" type="ORF">DCAR_0312159</name>
</gene>
<dbReference type="InterPro" id="IPR044824">
    <property type="entry name" value="MAIN-like"/>
</dbReference>